<dbReference type="AlphaFoldDB" id="G4ZM75"/>
<keyword evidence="3" id="KW-1185">Reference proteome</keyword>
<organism evidence="2 3">
    <name type="scientific">Phytophthora sojae (strain P6497)</name>
    <name type="common">Soybean stem and root rot agent</name>
    <name type="synonym">Phytophthora megasperma f. sp. glycines</name>
    <dbReference type="NCBI Taxonomy" id="1094619"/>
    <lineage>
        <taxon>Eukaryota</taxon>
        <taxon>Sar</taxon>
        <taxon>Stramenopiles</taxon>
        <taxon>Oomycota</taxon>
        <taxon>Peronosporomycetes</taxon>
        <taxon>Peronosporales</taxon>
        <taxon>Peronosporaceae</taxon>
        <taxon>Phytophthora</taxon>
    </lineage>
</organism>
<proteinExistence type="predicted"/>
<dbReference type="RefSeq" id="XP_009530031.1">
    <property type="nucleotide sequence ID" value="XM_009531736.1"/>
</dbReference>
<evidence type="ECO:0000313" key="3">
    <source>
        <dbReference type="Proteomes" id="UP000002640"/>
    </source>
</evidence>
<dbReference type="Proteomes" id="UP000002640">
    <property type="component" value="Unassembled WGS sequence"/>
</dbReference>
<feature type="compositionally biased region" description="Basic and acidic residues" evidence="1">
    <location>
        <begin position="124"/>
        <end position="141"/>
    </location>
</feature>
<feature type="region of interest" description="Disordered" evidence="1">
    <location>
        <begin position="120"/>
        <end position="149"/>
    </location>
</feature>
<evidence type="ECO:0000313" key="2">
    <source>
        <dbReference type="EMBL" id="EGZ16282.1"/>
    </source>
</evidence>
<protein>
    <submittedName>
        <fullName evidence="2">Uncharacterized protein</fullName>
    </submittedName>
</protein>
<evidence type="ECO:0000256" key="1">
    <source>
        <dbReference type="SAM" id="MobiDB-lite"/>
    </source>
</evidence>
<dbReference type="InParanoid" id="G4ZM75"/>
<sequence>MPPHTASSPRADTPRGPGTVNITLRCRGVTEVIENVSVRWTMGALCKKIAKALKETFGIDAIPAQLRLRTYVKIDGEWPTEEAAEDAANRPTVIGKSVSTELEGIGAEGRVHLLVTMPADGDDKEEKPAAAEEKSDAKDTSAEDGDISDVETAVARFSKRVTGRNRKRKTSTADSTEDTRIAFSDVTETQANAMYESMDRDNNYDIKTTTLTEELKAGIREDYARPKEVHKRRYIDAILSRLIFAVNESTGAKDEATKLLLFPAYGIALPELNASGAADWVIKRSDRMLVVIEAKQCGIRRGQYQLLAMMEALRIHNKKLKIKQTKVQAICTDFQNWLFVERKSRTLRKKRKGTVPATTNELDENLLDICERVKGSGTSGMRSKGAGDVLELVKSGGTGWWKVVEVVETQVYGFITPLP</sequence>
<accession>G4ZM75</accession>
<reference evidence="2 3" key="1">
    <citation type="journal article" date="2006" name="Science">
        <title>Phytophthora genome sequences uncover evolutionary origins and mechanisms of pathogenesis.</title>
        <authorList>
            <person name="Tyler B.M."/>
            <person name="Tripathy S."/>
            <person name="Zhang X."/>
            <person name="Dehal P."/>
            <person name="Jiang R.H."/>
            <person name="Aerts A."/>
            <person name="Arredondo F.D."/>
            <person name="Baxter L."/>
            <person name="Bensasson D."/>
            <person name="Beynon J.L."/>
            <person name="Chapman J."/>
            <person name="Damasceno C.M."/>
            <person name="Dorrance A.E."/>
            <person name="Dou D."/>
            <person name="Dickerman A.W."/>
            <person name="Dubchak I.L."/>
            <person name="Garbelotto M."/>
            <person name="Gijzen M."/>
            <person name="Gordon S.G."/>
            <person name="Govers F."/>
            <person name="Grunwald N.J."/>
            <person name="Huang W."/>
            <person name="Ivors K.L."/>
            <person name="Jones R.W."/>
            <person name="Kamoun S."/>
            <person name="Krampis K."/>
            <person name="Lamour K.H."/>
            <person name="Lee M.K."/>
            <person name="McDonald W.H."/>
            <person name="Medina M."/>
            <person name="Meijer H.J."/>
            <person name="Nordberg E.K."/>
            <person name="Maclean D.J."/>
            <person name="Ospina-Giraldo M.D."/>
            <person name="Morris P.F."/>
            <person name="Phuntumart V."/>
            <person name="Putnam N.H."/>
            <person name="Rash S."/>
            <person name="Rose J.K."/>
            <person name="Sakihama Y."/>
            <person name="Salamov A.A."/>
            <person name="Savidor A."/>
            <person name="Scheuring C.F."/>
            <person name="Smith B.M."/>
            <person name="Sobral B.W."/>
            <person name="Terry A."/>
            <person name="Torto-Alalibo T.A."/>
            <person name="Win J."/>
            <person name="Xu Z."/>
            <person name="Zhang H."/>
            <person name="Grigoriev I.V."/>
            <person name="Rokhsar D.S."/>
            <person name="Boore J.L."/>
        </authorList>
    </citation>
    <scope>NUCLEOTIDE SEQUENCE [LARGE SCALE GENOMIC DNA]</scope>
    <source>
        <strain evidence="2 3">P6497</strain>
    </source>
</reference>
<name>G4ZM75_PHYSP</name>
<dbReference type="GeneID" id="20642153"/>
<dbReference type="EMBL" id="JH159155">
    <property type="protein sequence ID" value="EGZ16282.1"/>
    <property type="molecule type" value="Genomic_DNA"/>
</dbReference>
<gene>
    <name evidence="2" type="ORF">PHYSODRAFT_302587</name>
</gene>
<dbReference type="KEGG" id="psoj:PHYSODRAFT_302587"/>